<dbReference type="Gene3D" id="2.60.40.10">
    <property type="entry name" value="Immunoglobulins"/>
    <property type="match status" value="1"/>
</dbReference>
<dbReference type="InterPro" id="IPR013783">
    <property type="entry name" value="Ig-like_fold"/>
</dbReference>
<feature type="region of interest" description="Disordered" evidence="1">
    <location>
        <begin position="1209"/>
        <end position="1241"/>
    </location>
</feature>
<dbReference type="GO" id="GO:0005975">
    <property type="term" value="P:carbohydrate metabolic process"/>
    <property type="evidence" value="ECO:0007669"/>
    <property type="project" value="UniProtKB-ARBA"/>
</dbReference>
<dbReference type="GO" id="GO:0004553">
    <property type="term" value="F:hydrolase activity, hydrolyzing O-glycosyl compounds"/>
    <property type="evidence" value="ECO:0007669"/>
    <property type="project" value="UniProtKB-ARBA"/>
</dbReference>
<dbReference type="OrthoDB" id="9813478at2"/>
<feature type="domain" description="MAM" evidence="2">
    <location>
        <begin position="617"/>
        <end position="792"/>
    </location>
</feature>
<dbReference type="GO" id="GO:0008233">
    <property type="term" value="F:peptidase activity"/>
    <property type="evidence" value="ECO:0007669"/>
    <property type="project" value="InterPro"/>
</dbReference>
<dbReference type="RefSeq" id="WP_109264856.1">
    <property type="nucleotide sequence ID" value="NZ_QEWP01000009.1"/>
</dbReference>
<dbReference type="GO" id="GO:0016020">
    <property type="term" value="C:membrane"/>
    <property type="evidence" value="ECO:0007669"/>
    <property type="project" value="InterPro"/>
</dbReference>
<accession>A0A2U2B7S8</accession>
<dbReference type="Proteomes" id="UP000244956">
    <property type="component" value="Unassembled WGS sequence"/>
</dbReference>
<protein>
    <submittedName>
        <fullName evidence="3">Peptidase M6</fullName>
    </submittedName>
</protein>
<keyword evidence="4" id="KW-1185">Reference proteome</keyword>
<comment type="caution">
    <text evidence="3">The sequence shown here is derived from an EMBL/GenBank/DDBJ whole genome shotgun (WGS) entry which is preliminary data.</text>
</comment>
<dbReference type="NCBIfam" id="TIGR04183">
    <property type="entry name" value="Por_Secre_tail"/>
    <property type="match status" value="1"/>
</dbReference>
<evidence type="ECO:0000259" key="2">
    <source>
        <dbReference type="PROSITE" id="PS50060"/>
    </source>
</evidence>
<dbReference type="InterPro" id="IPR008757">
    <property type="entry name" value="Peptidase_M6-like_domain"/>
</dbReference>
<organism evidence="3 4">
    <name type="scientific">Marinilabilia rubra</name>
    <dbReference type="NCBI Taxonomy" id="2162893"/>
    <lineage>
        <taxon>Bacteria</taxon>
        <taxon>Pseudomonadati</taxon>
        <taxon>Bacteroidota</taxon>
        <taxon>Bacteroidia</taxon>
        <taxon>Marinilabiliales</taxon>
        <taxon>Marinilabiliaceae</taxon>
        <taxon>Marinilabilia</taxon>
    </lineage>
</organism>
<dbReference type="InterPro" id="IPR000998">
    <property type="entry name" value="MAM_dom"/>
</dbReference>
<dbReference type="EMBL" id="QEWP01000009">
    <property type="protein sequence ID" value="PWD99117.1"/>
    <property type="molecule type" value="Genomic_DNA"/>
</dbReference>
<dbReference type="SMART" id="SM00137">
    <property type="entry name" value="MAM"/>
    <property type="match status" value="1"/>
</dbReference>
<dbReference type="PROSITE" id="PS50060">
    <property type="entry name" value="MAM_2"/>
    <property type="match status" value="1"/>
</dbReference>
<dbReference type="SUPFAM" id="SSF49899">
    <property type="entry name" value="Concanavalin A-like lectins/glucanases"/>
    <property type="match status" value="1"/>
</dbReference>
<dbReference type="PANTHER" id="PTHR41775">
    <property type="entry name" value="SECRETED PROTEIN-RELATED"/>
    <property type="match status" value="1"/>
</dbReference>
<dbReference type="Pfam" id="PF05547">
    <property type="entry name" value="Peptidase_M6"/>
    <property type="match status" value="1"/>
</dbReference>
<reference evidence="3 4" key="1">
    <citation type="submission" date="2018-05" db="EMBL/GenBank/DDBJ databases">
        <title>Marinilabilia rubrum sp. nov., isolated from saltern sediment.</title>
        <authorList>
            <person name="Zhang R."/>
        </authorList>
    </citation>
    <scope>NUCLEOTIDE SEQUENCE [LARGE SCALE GENOMIC DNA]</scope>
    <source>
        <strain evidence="3 4">WTE16</strain>
    </source>
</reference>
<proteinExistence type="predicted"/>
<dbReference type="InterPro" id="IPR026444">
    <property type="entry name" value="Secre_tail"/>
</dbReference>
<gene>
    <name evidence="3" type="ORF">DDZ16_12480</name>
</gene>
<dbReference type="InterPro" id="IPR013320">
    <property type="entry name" value="ConA-like_dom_sf"/>
</dbReference>
<evidence type="ECO:0000313" key="3">
    <source>
        <dbReference type="EMBL" id="PWD99117.1"/>
    </source>
</evidence>
<evidence type="ECO:0000313" key="4">
    <source>
        <dbReference type="Proteomes" id="UP000244956"/>
    </source>
</evidence>
<dbReference type="Gene3D" id="2.60.120.200">
    <property type="match status" value="2"/>
</dbReference>
<sequence>MGLSDRNMKFFFIILFGVFLFISSIQNTYAVGAYPYPQEVKQPDGSSLTIKIHGDEWYNWITTTDGYRILKTENGFFEYASLLKSGEVVNSGIRASNPDKRETSETNFLNSISQNIGVSRDAFNKKRDEKYGSFLKSSTMSTFYPSSGENNLLLILANFSDTDTTYSSNKFDDFMNQADYDGTGSFRDYYQEVSKGALTINTTVSEWVEVPGNHDYYGSEEKWGEFALQAVQQAAASGIDFSQFDNDGDGVVEGIAIIHQGAGQEVTSDETDIWSHSYSFSSWGVSESERTFNGVVVDQYTIQPEWRSTSGDINTIGVICHEFGHNLGLLDFYDTNEETDGQYPGTGVWDIMASGTYNGSPSGSTPAHHNPFSKAELGWVDVTVIDEPAGITLNPVYNSGEVLRINSPVANEYILLENRQKTGFDAYLPGGGMLVYHVDGNLIEERRQSNTINVDSHQAFYPIAANGTIGNASCPFPGSANVTALTDDTSPAMETWDGQGFNRSMTAIGKTDDVITFDFMSIQDGSPIDFDAIAADDQNIDLSWTPATENYPVLVAWSSDGTFGAPVDGQTYSVGETISGGGTVLYYGDSQTAETHTNLNSLTNYHYSIWSNKGDIYSANLKDSAQTKPAAVSSFPWTDGFESELINWSQEFRSGDTQWGTGPVKVNNIEVAPYEGTLYASFFQEGYTSPATRLISPPLNLESTESYQLKFRHIQSEWEGDQDEMRVLVRTQSSGVWEEIAYYGAHTPEWAERIIDIPYSESLEIAFEGTSNYGYGIGIDEVTVYNTSPCQVKPDISVSNISSSDSTKTTINLTWDRGNGDALLVLARKDSAIYEIPDDGISYTANSNFGSGEKLGNNTYVIYNGTGNDISLSGLEHTSDYYFAFYEYYSSDHCYQTDAVTELFETEPNIYDITVSVTDPENAAIENAMVVYNDKDTLYTDGSGQTLFQAIHNELYQHIDVFKNEYTAKSYRFITDASKTLSIALKPFDPIAPSNLSYTKDYQTIDLKWDPVINDNFDHYHSFHTSIDGWQFIDNDQSETYGIGGVTFQNEGNPMAFMVFDAFSEEVLQTGYDMAPWSGDKVLAAFAAAEPLTPNNDWIISPEFTVKEGDFFSFMGKTLYEGSGEGAWGKEIINIKVKPSGQTTWTTLLQEEPVPTSWSRFESDLSSYVGQKIQVAIQSVGNDTFVLLLDDLRVGPELGALSMEPTFPAPNTTFSKAERHKENISKPRKNPRKTQSTASSAPSMYVGNVEYAIYKDGSEISRTFGFGNALYTDIVSDCSLYDYTVSAIYGDVNMESATATTIQIQPCYSVTFIIKDEFGNPIQNASITFNNETMITDANGETRFSGVSSGAGQSYTITMTDYDQYEDVVDVNSDTSVQIAMTVSNTAISEEWKEQLKFNPNPVNTNGTITGLPHGTFEIELYDITGKMIERRTIFGGQDIIWPFSVHKPGLYMMLIKNEDGQAHRLKIIKKH</sequence>
<dbReference type="NCBIfam" id="TIGR03296">
    <property type="entry name" value="M6dom_TIGR03296"/>
    <property type="match status" value="1"/>
</dbReference>
<dbReference type="NCBIfam" id="NF038128">
    <property type="entry name" value="choice_anch_J"/>
    <property type="match status" value="2"/>
</dbReference>
<dbReference type="PANTHER" id="PTHR41775:SF1">
    <property type="entry name" value="PEPTIDASE M6-LIKE DOMAIN-CONTAINING PROTEIN"/>
    <property type="match status" value="1"/>
</dbReference>
<feature type="compositionally biased region" description="Basic and acidic residues" evidence="1">
    <location>
        <begin position="1216"/>
        <end position="1225"/>
    </location>
</feature>
<name>A0A2U2B7S8_9BACT</name>
<dbReference type="SUPFAM" id="SSF55486">
    <property type="entry name" value="Metalloproteases ('zincins'), catalytic domain"/>
    <property type="match status" value="1"/>
</dbReference>
<evidence type="ECO:0000256" key="1">
    <source>
        <dbReference type="SAM" id="MobiDB-lite"/>
    </source>
</evidence>
<dbReference type="GO" id="GO:0006508">
    <property type="term" value="P:proteolysis"/>
    <property type="evidence" value="ECO:0007669"/>
    <property type="project" value="InterPro"/>
</dbReference>